<evidence type="ECO:0000256" key="1">
    <source>
        <dbReference type="SAM" id="Phobius"/>
    </source>
</evidence>
<reference evidence="3" key="2">
    <citation type="submission" date="2015-01" db="EMBL/GenBank/DDBJ databases">
        <title>Evolutionary Origins and Diversification of the Mycorrhizal Mutualists.</title>
        <authorList>
            <consortium name="DOE Joint Genome Institute"/>
            <consortium name="Mycorrhizal Genomics Consortium"/>
            <person name="Kohler A."/>
            <person name="Kuo A."/>
            <person name="Nagy L.G."/>
            <person name="Floudas D."/>
            <person name="Copeland A."/>
            <person name="Barry K.W."/>
            <person name="Cichocki N."/>
            <person name="Veneault-Fourrey C."/>
            <person name="LaButti K."/>
            <person name="Lindquist E.A."/>
            <person name="Lipzen A."/>
            <person name="Lundell T."/>
            <person name="Morin E."/>
            <person name="Murat C."/>
            <person name="Riley R."/>
            <person name="Ohm R."/>
            <person name="Sun H."/>
            <person name="Tunlid A."/>
            <person name="Henrissat B."/>
            <person name="Grigoriev I.V."/>
            <person name="Hibbett D.S."/>
            <person name="Martin F."/>
        </authorList>
    </citation>
    <scope>NUCLEOTIDE SEQUENCE [LARGE SCALE GENOMIC DNA]</scope>
    <source>
        <strain evidence="3">ATCC 200175</strain>
    </source>
</reference>
<sequence>MPLQPLAIVSIQQPPGGGQVRAMHSSQVLFTANVTFIWSRRGWSIGKALFVPTRYIHFILIPPTLLSSFAANPDVHTCETLQYLIVILGMVAVTLSEVTFGLRAYAMWNRNRAILVIYCCVAIAYVAALVFILRSFIRSVTFGKYLLGVNSGCYRTGGSSVIFAVLVVIMLTEAVTTALTLYRAYRYFRHTPNALVKI</sequence>
<feature type="transmembrane region" description="Helical" evidence="1">
    <location>
        <begin position="49"/>
        <end position="71"/>
    </location>
</feature>
<evidence type="ECO:0000313" key="3">
    <source>
        <dbReference type="Proteomes" id="UP000053647"/>
    </source>
</evidence>
<feature type="transmembrane region" description="Helical" evidence="1">
    <location>
        <begin position="83"/>
        <end position="102"/>
    </location>
</feature>
<proteinExistence type="predicted"/>
<keyword evidence="1" id="KW-1133">Transmembrane helix</keyword>
<gene>
    <name evidence="2" type="ORF">PAXINDRAFT_101211</name>
</gene>
<reference evidence="2 3" key="1">
    <citation type="submission" date="2014-06" db="EMBL/GenBank/DDBJ databases">
        <authorList>
            <consortium name="DOE Joint Genome Institute"/>
            <person name="Kuo A."/>
            <person name="Kohler A."/>
            <person name="Nagy L.G."/>
            <person name="Floudas D."/>
            <person name="Copeland A."/>
            <person name="Barry K.W."/>
            <person name="Cichocki N."/>
            <person name="Veneault-Fourrey C."/>
            <person name="LaButti K."/>
            <person name="Lindquist E.A."/>
            <person name="Lipzen A."/>
            <person name="Lundell T."/>
            <person name="Morin E."/>
            <person name="Murat C."/>
            <person name="Sun H."/>
            <person name="Tunlid A."/>
            <person name="Henrissat B."/>
            <person name="Grigoriev I.V."/>
            <person name="Hibbett D.S."/>
            <person name="Martin F."/>
            <person name="Nordberg H.P."/>
            <person name="Cantor M.N."/>
            <person name="Hua S.X."/>
        </authorList>
    </citation>
    <scope>NUCLEOTIDE SEQUENCE [LARGE SCALE GENOMIC DNA]</scope>
    <source>
        <strain evidence="2 3">ATCC 200175</strain>
    </source>
</reference>
<feature type="transmembrane region" description="Helical" evidence="1">
    <location>
        <begin position="157"/>
        <end position="182"/>
    </location>
</feature>
<keyword evidence="1" id="KW-0812">Transmembrane</keyword>
<name>A0A0C9TXP8_PAXIN</name>
<dbReference type="EMBL" id="KN819364">
    <property type="protein sequence ID" value="KIJ12387.1"/>
    <property type="molecule type" value="Genomic_DNA"/>
</dbReference>
<feature type="transmembrane region" description="Helical" evidence="1">
    <location>
        <begin position="114"/>
        <end position="137"/>
    </location>
</feature>
<protein>
    <submittedName>
        <fullName evidence="2">Uncharacterized protein</fullName>
    </submittedName>
</protein>
<dbReference type="HOGENOM" id="CLU_035509_11_2_1"/>
<dbReference type="OrthoDB" id="3350812at2759"/>
<dbReference type="Proteomes" id="UP000053647">
    <property type="component" value="Unassembled WGS sequence"/>
</dbReference>
<evidence type="ECO:0000313" key="2">
    <source>
        <dbReference type="EMBL" id="KIJ12387.1"/>
    </source>
</evidence>
<keyword evidence="1" id="KW-0472">Membrane</keyword>
<accession>A0A0C9TXP8</accession>
<organism evidence="2 3">
    <name type="scientific">Paxillus involutus ATCC 200175</name>
    <dbReference type="NCBI Taxonomy" id="664439"/>
    <lineage>
        <taxon>Eukaryota</taxon>
        <taxon>Fungi</taxon>
        <taxon>Dikarya</taxon>
        <taxon>Basidiomycota</taxon>
        <taxon>Agaricomycotina</taxon>
        <taxon>Agaricomycetes</taxon>
        <taxon>Agaricomycetidae</taxon>
        <taxon>Boletales</taxon>
        <taxon>Paxilineae</taxon>
        <taxon>Paxillaceae</taxon>
        <taxon>Paxillus</taxon>
    </lineage>
</organism>
<dbReference type="AlphaFoldDB" id="A0A0C9TXP8"/>
<keyword evidence="3" id="KW-1185">Reference proteome</keyword>